<dbReference type="Proteomes" id="UP000658278">
    <property type="component" value="Unassembled WGS sequence"/>
</dbReference>
<dbReference type="Pfam" id="PF25954">
    <property type="entry name" value="Beta-barrel_RND_2"/>
    <property type="match status" value="1"/>
</dbReference>
<evidence type="ECO:0000259" key="3">
    <source>
        <dbReference type="Pfam" id="PF25954"/>
    </source>
</evidence>
<keyword evidence="2" id="KW-0812">Transmembrane</keyword>
<accession>A0A934RFK3</accession>
<feature type="transmembrane region" description="Helical" evidence="2">
    <location>
        <begin position="24"/>
        <end position="43"/>
    </location>
</feature>
<gene>
    <name evidence="4" type="ORF">JIN81_16310</name>
</gene>
<reference evidence="4" key="1">
    <citation type="submission" date="2021-01" db="EMBL/GenBank/DDBJ databases">
        <title>Modified the classification status of verrucomicrobia.</title>
        <authorList>
            <person name="Feng X."/>
        </authorList>
    </citation>
    <scope>NUCLEOTIDE SEQUENCE</scope>
    <source>
        <strain evidence="4">KCTC 22201</strain>
    </source>
</reference>
<dbReference type="Gene3D" id="2.40.30.170">
    <property type="match status" value="1"/>
</dbReference>
<dbReference type="InterPro" id="IPR058792">
    <property type="entry name" value="Beta-barrel_RND_2"/>
</dbReference>
<dbReference type="GO" id="GO:1990281">
    <property type="term" value="C:efflux pump complex"/>
    <property type="evidence" value="ECO:0007669"/>
    <property type="project" value="TreeGrafter"/>
</dbReference>
<evidence type="ECO:0000256" key="1">
    <source>
        <dbReference type="SAM" id="MobiDB-lite"/>
    </source>
</evidence>
<keyword evidence="5" id="KW-1185">Reference proteome</keyword>
<comment type="caution">
    <text evidence="4">The sequence shown here is derived from an EMBL/GenBank/DDBJ whole genome shotgun (WGS) entry which is preliminary data.</text>
</comment>
<feature type="region of interest" description="Disordered" evidence="1">
    <location>
        <begin position="1"/>
        <end position="20"/>
    </location>
</feature>
<organism evidence="4 5">
    <name type="scientific">Haloferula rosea</name>
    <dbReference type="NCBI Taxonomy" id="490093"/>
    <lineage>
        <taxon>Bacteria</taxon>
        <taxon>Pseudomonadati</taxon>
        <taxon>Verrucomicrobiota</taxon>
        <taxon>Verrucomicrobiia</taxon>
        <taxon>Verrucomicrobiales</taxon>
        <taxon>Verrucomicrobiaceae</taxon>
        <taxon>Haloferula</taxon>
    </lineage>
</organism>
<dbReference type="PANTHER" id="PTHR30469:SF15">
    <property type="entry name" value="HLYD FAMILY OF SECRETION PROTEINS"/>
    <property type="match status" value="1"/>
</dbReference>
<evidence type="ECO:0000313" key="4">
    <source>
        <dbReference type="EMBL" id="MBK1828597.1"/>
    </source>
</evidence>
<sequence length="455" mass="49612">MTTSTLDSLSRHRDSAPPPRRSRAWMLPFGILLGFALLFITLFRDRLLPATEVKIAQAIAVPGETSAASPTTVDTDSAVLFQATGWVEPDPWSVKATALIDGVVDEVHVLEGQLVEKGDLIATLIAEDNELALAAARQELSRRESSRDAHCAGITSTIEEMKGIQAQVKSAIAVRNAAKDRLDRLERSGTRAVSERDIVDARLDYERVSALVTAAESKVSQIAAQFNELAYETVSMEHMIQAGQVAVDQAELALSRTEIRAPIRGRILRLLAAPGQKRMLGMDDPDSSTVAILYDPEKLQVRVDVPLADAARLHVGQPATIRCNLLPDQSFRGSVTRIVGEADIQRNTLQAKVVIEDPHDALRPEMLCRVEFHEASTTTATPTRGITLWVPEAAVDGEQVWVVDPDSDRVKPHKVVLGSTRDGMRKIEAGILPGARVVLDPSGLRSEQRVQPIQP</sequence>
<dbReference type="AlphaFoldDB" id="A0A934RFK3"/>
<dbReference type="GO" id="GO:0015562">
    <property type="term" value="F:efflux transmembrane transporter activity"/>
    <property type="evidence" value="ECO:0007669"/>
    <property type="project" value="TreeGrafter"/>
</dbReference>
<dbReference type="Gene3D" id="2.40.50.100">
    <property type="match status" value="1"/>
</dbReference>
<keyword evidence="2" id="KW-0472">Membrane</keyword>
<feature type="domain" description="CusB-like beta-barrel" evidence="3">
    <location>
        <begin position="301"/>
        <end position="375"/>
    </location>
</feature>
<evidence type="ECO:0000256" key="2">
    <source>
        <dbReference type="SAM" id="Phobius"/>
    </source>
</evidence>
<dbReference type="PANTHER" id="PTHR30469">
    <property type="entry name" value="MULTIDRUG RESISTANCE PROTEIN MDTA"/>
    <property type="match status" value="1"/>
</dbReference>
<protein>
    <submittedName>
        <fullName evidence="4">Efflux RND transporter periplasmic adaptor subunit</fullName>
    </submittedName>
</protein>
<dbReference type="RefSeq" id="WP_200282369.1">
    <property type="nucleotide sequence ID" value="NZ_JAENII010000015.1"/>
</dbReference>
<proteinExistence type="predicted"/>
<evidence type="ECO:0000313" key="5">
    <source>
        <dbReference type="Proteomes" id="UP000658278"/>
    </source>
</evidence>
<name>A0A934RFK3_9BACT</name>
<dbReference type="Gene3D" id="2.40.420.20">
    <property type="match status" value="1"/>
</dbReference>
<dbReference type="SUPFAM" id="SSF111369">
    <property type="entry name" value="HlyD-like secretion proteins"/>
    <property type="match status" value="1"/>
</dbReference>
<keyword evidence="2" id="KW-1133">Transmembrane helix</keyword>
<dbReference type="EMBL" id="JAENII010000015">
    <property type="protein sequence ID" value="MBK1828597.1"/>
    <property type="molecule type" value="Genomic_DNA"/>
</dbReference>